<dbReference type="HOGENOM" id="CLU_134863_5_0_7"/>
<dbReference type="InterPro" id="IPR007060">
    <property type="entry name" value="FtsL/DivIC"/>
</dbReference>
<keyword evidence="9" id="KW-1185">Reference proteome</keyword>
<dbReference type="PANTHER" id="PTHR37485:SF1">
    <property type="entry name" value="CELL DIVISION PROTEIN FTSB"/>
    <property type="match status" value="1"/>
</dbReference>
<dbReference type="AlphaFoldDB" id="D0LIT0"/>
<sequence>MGLATALATALAYFPYRLLDGSSERKAAALRAQYEQTVTDTQRLANENQRLRRQIEALKGDVGAIEDIAREELGMVRPNEVIFRIEEVRGEVHEGGE</sequence>
<keyword evidence="3" id="KW-0812">Transmembrane</keyword>
<dbReference type="EMBL" id="CP001804">
    <property type="protein sequence ID" value="ACY12959.1"/>
    <property type="molecule type" value="Genomic_DNA"/>
</dbReference>
<dbReference type="STRING" id="502025.Hoch_0318"/>
<proteinExistence type="predicted"/>
<evidence type="ECO:0000256" key="4">
    <source>
        <dbReference type="ARBA" id="ARBA00022989"/>
    </source>
</evidence>
<accession>D0LIT0</accession>
<protein>
    <submittedName>
        <fullName evidence="8">Septum formation initiator</fullName>
    </submittedName>
</protein>
<keyword evidence="6" id="KW-0131">Cell cycle</keyword>
<dbReference type="PANTHER" id="PTHR37485">
    <property type="entry name" value="CELL DIVISION PROTEIN FTSB"/>
    <property type="match status" value="1"/>
</dbReference>
<keyword evidence="1" id="KW-1003">Cell membrane</keyword>
<dbReference type="eggNOG" id="COG2919">
    <property type="taxonomic scope" value="Bacteria"/>
</dbReference>
<dbReference type="Pfam" id="PF04977">
    <property type="entry name" value="DivIC"/>
    <property type="match status" value="1"/>
</dbReference>
<keyword evidence="5" id="KW-0472">Membrane</keyword>
<evidence type="ECO:0000313" key="8">
    <source>
        <dbReference type="EMBL" id="ACY12959.1"/>
    </source>
</evidence>
<dbReference type="GO" id="GO:0030428">
    <property type="term" value="C:cell septum"/>
    <property type="evidence" value="ECO:0007669"/>
    <property type="project" value="TreeGrafter"/>
</dbReference>
<keyword evidence="4" id="KW-1133">Transmembrane helix</keyword>
<dbReference type="GO" id="GO:0043093">
    <property type="term" value="P:FtsZ-dependent cytokinesis"/>
    <property type="evidence" value="ECO:0007669"/>
    <property type="project" value="TreeGrafter"/>
</dbReference>
<evidence type="ECO:0000256" key="2">
    <source>
        <dbReference type="ARBA" id="ARBA00022618"/>
    </source>
</evidence>
<evidence type="ECO:0000256" key="3">
    <source>
        <dbReference type="ARBA" id="ARBA00022692"/>
    </source>
</evidence>
<keyword evidence="7" id="KW-0175">Coiled coil</keyword>
<keyword evidence="2" id="KW-0132">Cell division</keyword>
<evidence type="ECO:0000313" key="9">
    <source>
        <dbReference type="Proteomes" id="UP000001880"/>
    </source>
</evidence>
<gene>
    <name evidence="8" type="ordered locus">Hoch_0318</name>
</gene>
<evidence type="ECO:0000256" key="6">
    <source>
        <dbReference type="ARBA" id="ARBA00023306"/>
    </source>
</evidence>
<dbReference type="Proteomes" id="UP000001880">
    <property type="component" value="Chromosome"/>
</dbReference>
<evidence type="ECO:0000256" key="1">
    <source>
        <dbReference type="ARBA" id="ARBA00022475"/>
    </source>
</evidence>
<organism evidence="8 9">
    <name type="scientific">Haliangium ochraceum (strain DSM 14365 / JCM 11303 / SMP-2)</name>
    <dbReference type="NCBI Taxonomy" id="502025"/>
    <lineage>
        <taxon>Bacteria</taxon>
        <taxon>Pseudomonadati</taxon>
        <taxon>Myxococcota</taxon>
        <taxon>Polyangia</taxon>
        <taxon>Haliangiales</taxon>
        <taxon>Kofleriaceae</taxon>
        <taxon>Haliangium</taxon>
    </lineage>
</organism>
<feature type="coiled-coil region" evidence="7">
    <location>
        <begin position="34"/>
        <end position="68"/>
    </location>
</feature>
<dbReference type="KEGG" id="hoh:Hoch_0318"/>
<dbReference type="InterPro" id="IPR023081">
    <property type="entry name" value="Cell_div_FtsB"/>
</dbReference>
<evidence type="ECO:0000256" key="7">
    <source>
        <dbReference type="SAM" id="Coils"/>
    </source>
</evidence>
<name>D0LIT0_HALO1</name>
<reference evidence="8 9" key="1">
    <citation type="journal article" date="2010" name="Stand. Genomic Sci.">
        <title>Complete genome sequence of Haliangium ochraceum type strain (SMP-2).</title>
        <authorList>
            <consortium name="US DOE Joint Genome Institute (JGI-PGF)"/>
            <person name="Ivanova N."/>
            <person name="Daum C."/>
            <person name="Lang E."/>
            <person name="Abt B."/>
            <person name="Kopitz M."/>
            <person name="Saunders E."/>
            <person name="Lapidus A."/>
            <person name="Lucas S."/>
            <person name="Glavina Del Rio T."/>
            <person name="Nolan M."/>
            <person name="Tice H."/>
            <person name="Copeland A."/>
            <person name="Cheng J.F."/>
            <person name="Chen F."/>
            <person name="Bruce D."/>
            <person name="Goodwin L."/>
            <person name="Pitluck S."/>
            <person name="Mavromatis K."/>
            <person name="Pati A."/>
            <person name="Mikhailova N."/>
            <person name="Chen A."/>
            <person name="Palaniappan K."/>
            <person name="Land M."/>
            <person name="Hauser L."/>
            <person name="Chang Y.J."/>
            <person name="Jeffries C.D."/>
            <person name="Detter J.C."/>
            <person name="Brettin T."/>
            <person name="Rohde M."/>
            <person name="Goker M."/>
            <person name="Bristow J."/>
            <person name="Markowitz V."/>
            <person name="Eisen J.A."/>
            <person name="Hugenholtz P."/>
            <person name="Kyrpides N.C."/>
            <person name="Klenk H.P."/>
        </authorList>
    </citation>
    <scope>NUCLEOTIDE SEQUENCE [LARGE SCALE GENOMIC DNA]</scope>
    <source>
        <strain evidence="9">DSM 14365 / CIP 107738 / JCM 11303 / AJ 13395 / SMP-2</strain>
    </source>
</reference>
<evidence type="ECO:0000256" key="5">
    <source>
        <dbReference type="ARBA" id="ARBA00023136"/>
    </source>
</evidence>